<feature type="transmembrane region" description="Helical" evidence="5">
    <location>
        <begin position="183"/>
        <end position="201"/>
    </location>
</feature>
<evidence type="ECO:0000256" key="2">
    <source>
        <dbReference type="ARBA" id="ARBA00022692"/>
    </source>
</evidence>
<organism evidence="6 7">
    <name type="scientific">Massilia glaciei</name>
    <dbReference type="NCBI Taxonomy" id="1524097"/>
    <lineage>
        <taxon>Bacteria</taxon>
        <taxon>Pseudomonadati</taxon>
        <taxon>Pseudomonadota</taxon>
        <taxon>Betaproteobacteria</taxon>
        <taxon>Burkholderiales</taxon>
        <taxon>Oxalobacteraceae</taxon>
        <taxon>Telluria group</taxon>
        <taxon>Massilia</taxon>
    </lineage>
</organism>
<dbReference type="HAMAP" id="MF_00189">
    <property type="entry name" value="YciB"/>
    <property type="match status" value="1"/>
</dbReference>
<dbReference type="PANTHER" id="PTHR36917">
    <property type="entry name" value="INTRACELLULAR SEPTATION PROTEIN A-RELATED"/>
    <property type="match status" value="1"/>
</dbReference>
<dbReference type="PANTHER" id="PTHR36917:SF1">
    <property type="entry name" value="INNER MEMBRANE-SPANNING PROTEIN YCIB"/>
    <property type="match status" value="1"/>
</dbReference>
<feature type="transmembrane region" description="Helical" evidence="5">
    <location>
        <begin position="78"/>
        <end position="97"/>
    </location>
</feature>
<feature type="transmembrane region" description="Helical" evidence="5">
    <location>
        <begin position="51"/>
        <end position="71"/>
    </location>
</feature>
<dbReference type="RefSeq" id="WP_106759193.1">
    <property type="nucleotide sequence ID" value="NZ_PXWF02000274.1"/>
</dbReference>
<keyword evidence="7" id="KW-1185">Reference proteome</keyword>
<keyword evidence="3 5" id="KW-1133">Transmembrane helix</keyword>
<protein>
    <recommendedName>
        <fullName evidence="5">Inner membrane-spanning protein YciB</fullName>
    </recommendedName>
</protein>
<dbReference type="GO" id="GO:0005886">
    <property type="term" value="C:plasma membrane"/>
    <property type="evidence" value="ECO:0007669"/>
    <property type="project" value="UniProtKB-SubCell"/>
</dbReference>
<dbReference type="EMBL" id="PXWF02000274">
    <property type="protein sequence ID" value="PWF43957.1"/>
    <property type="molecule type" value="Genomic_DNA"/>
</dbReference>
<comment type="similarity">
    <text evidence="5">Belongs to the YciB family.</text>
</comment>
<keyword evidence="1 5" id="KW-1003">Cell membrane</keyword>
<evidence type="ECO:0000256" key="3">
    <source>
        <dbReference type="ARBA" id="ARBA00022989"/>
    </source>
</evidence>
<comment type="subcellular location">
    <subcellularLocation>
        <location evidence="5">Cell inner membrane</location>
        <topology evidence="5">Multi-pass membrane protein</topology>
    </subcellularLocation>
</comment>
<keyword evidence="2 5" id="KW-0812">Transmembrane</keyword>
<dbReference type="OrthoDB" id="9788219at2"/>
<accession>A0A2U2HG96</accession>
<dbReference type="NCBIfam" id="NF001325">
    <property type="entry name" value="PRK00259.1-3"/>
    <property type="match status" value="1"/>
</dbReference>
<dbReference type="Pfam" id="PF04279">
    <property type="entry name" value="IspA"/>
    <property type="match status" value="1"/>
</dbReference>
<keyword evidence="4 5" id="KW-0472">Membrane</keyword>
<name>A0A2U2HG96_9BURK</name>
<reference evidence="6 7" key="1">
    <citation type="submission" date="2018-04" db="EMBL/GenBank/DDBJ databases">
        <title>Massilia violaceinigra sp. nov., a novel purple-pigmented bacterium isolated from Tianshan glacier, Xinjiang, China.</title>
        <authorList>
            <person name="Wang H."/>
        </authorList>
    </citation>
    <scope>NUCLEOTIDE SEQUENCE [LARGE SCALE GENOMIC DNA]</scope>
    <source>
        <strain evidence="6 7">B448-2</strain>
    </source>
</reference>
<evidence type="ECO:0000313" key="7">
    <source>
        <dbReference type="Proteomes" id="UP000241421"/>
    </source>
</evidence>
<dbReference type="InterPro" id="IPR006008">
    <property type="entry name" value="YciB"/>
</dbReference>
<comment type="function">
    <text evidence="5">Plays a role in cell envelope biogenesis, maintenance of cell envelope integrity and membrane homeostasis.</text>
</comment>
<feature type="transmembrane region" description="Helical" evidence="5">
    <location>
        <begin position="109"/>
        <end position="129"/>
    </location>
</feature>
<feature type="transmembrane region" description="Helical" evidence="5">
    <location>
        <begin position="150"/>
        <end position="171"/>
    </location>
</feature>
<evidence type="ECO:0000256" key="5">
    <source>
        <dbReference type="HAMAP-Rule" id="MF_00189"/>
    </source>
</evidence>
<sequence>MKILFDLFPILLFFIVFRLGNSDPAAAHAIVTQYLSMLINGGAIAVKQGPIILATAVVIPASLIQLAYVKLRGRKIDAMLWVSCIIIVVFGGLTIYFHNENFIKAKPTILYWVFALALAIAQFGFGKNLMRKTMEATIKLPDPVWHRVGLAWMSFFFFMGILNLVVGFVIFKDNDNAWVNFKLFGMTGLFFAFAVVQMLFLSKYLEEDDKKEEKA</sequence>
<proteinExistence type="inferred from homology"/>
<dbReference type="Proteomes" id="UP000241421">
    <property type="component" value="Unassembled WGS sequence"/>
</dbReference>
<evidence type="ECO:0000256" key="4">
    <source>
        <dbReference type="ARBA" id="ARBA00023136"/>
    </source>
</evidence>
<keyword evidence="5" id="KW-0997">Cell inner membrane</keyword>
<gene>
    <name evidence="5" type="primary">yciB</name>
    <name evidence="6" type="ORF">C7C56_020345</name>
</gene>
<evidence type="ECO:0000256" key="1">
    <source>
        <dbReference type="ARBA" id="ARBA00022475"/>
    </source>
</evidence>
<comment type="caution">
    <text evidence="6">The sequence shown here is derived from an EMBL/GenBank/DDBJ whole genome shotgun (WGS) entry which is preliminary data.</text>
</comment>
<evidence type="ECO:0000313" key="6">
    <source>
        <dbReference type="EMBL" id="PWF43957.1"/>
    </source>
</evidence>
<dbReference type="AlphaFoldDB" id="A0A2U2HG96"/>